<dbReference type="EMBL" id="JBHTCP010000047">
    <property type="protein sequence ID" value="MFC7372820.1"/>
    <property type="molecule type" value="Genomic_DNA"/>
</dbReference>
<evidence type="ECO:0000256" key="1">
    <source>
        <dbReference type="SAM" id="Phobius"/>
    </source>
</evidence>
<feature type="transmembrane region" description="Helical" evidence="1">
    <location>
        <begin position="34"/>
        <end position="50"/>
    </location>
</feature>
<feature type="transmembrane region" description="Helical" evidence="1">
    <location>
        <begin position="62"/>
        <end position="85"/>
    </location>
</feature>
<accession>A0ABW2NQU5</accession>
<reference evidence="3" key="1">
    <citation type="journal article" date="2019" name="Int. J. Syst. Evol. Microbiol.">
        <title>The Global Catalogue of Microorganisms (GCM) 10K type strain sequencing project: providing services to taxonomists for standard genome sequencing and annotation.</title>
        <authorList>
            <consortium name="The Broad Institute Genomics Platform"/>
            <consortium name="The Broad Institute Genome Sequencing Center for Infectious Disease"/>
            <person name="Wu L."/>
            <person name="Ma J."/>
        </authorList>
    </citation>
    <scope>NUCLEOTIDE SEQUENCE [LARGE SCALE GENOMIC DNA]</scope>
    <source>
        <strain evidence="3">NBRC 106396</strain>
    </source>
</reference>
<feature type="transmembrane region" description="Helical" evidence="1">
    <location>
        <begin position="91"/>
        <end position="109"/>
    </location>
</feature>
<keyword evidence="1" id="KW-0472">Membrane</keyword>
<keyword evidence="1" id="KW-0812">Transmembrane</keyword>
<keyword evidence="3" id="KW-1185">Reference proteome</keyword>
<name>A0ABW2NQU5_9BACL</name>
<evidence type="ECO:0000313" key="3">
    <source>
        <dbReference type="Proteomes" id="UP001596549"/>
    </source>
</evidence>
<evidence type="ECO:0000313" key="2">
    <source>
        <dbReference type="EMBL" id="MFC7372820.1"/>
    </source>
</evidence>
<comment type="caution">
    <text evidence="2">The sequence shown here is derived from an EMBL/GenBank/DDBJ whole genome shotgun (WGS) entry which is preliminary data.</text>
</comment>
<gene>
    <name evidence="2" type="ORF">ACFQPF_14225</name>
</gene>
<keyword evidence="1" id="KW-1133">Transmembrane helix</keyword>
<dbReference type="Pfam" id="PF14325">
    <property type="entry name" value="DUF4383"/>
    <property type="match status" value="1"/>
</dbReference>
<dbReference type="Proteomes" id="UP001596549">
    <property type="component" value="Unassembled WGS sequence"/>
</dbReference>
<protein>
    <submittedName>
        <fullName evidence="2">DUF4383 domain-containing protein</fullName>
    </submittedName>
</protein>
<proteinExistence type="predicted"/>
<dbReference type="RefSeq" id="WP_379750386.1">
    <property type="nucleotide sequence ID" value="NZ_JBHTCP010000047.1"/>
</dbReference>
<organism evidence="2 3">
    <name type="scientific">Fictibacillus iocasae</name>
    <dbReference type="NCBI Taxonomy" id="2715437"/>
    <lineage>
        <taxon>Bacteria</taxon>
        <taxon>Bacillati</taxon>
        <taxon>Bacillota</taxon>
        <taxon>Bacilli</taxon>
        <taxon>Bacillales</taxon>
        <taxon>Fictibacillaceae</taxon>
        <taxon>Fictibacillus</taxon>
    </lineage>
</organism>
<sequence length="119" mass="12980">MAKIYVRGLAIIFLALGVIGFVFPMEEIFHLTPVHNIVHLASGIVGLLMSGSESKAILFSKIFGVVYLLVAILGLFTHEFIGIIFLLADNILHFIIAFASLYFGFIYGASASSNRTISQ</sequence>